<gene>
    <name evidence="1" type="ORF">L917_11134</name>
</gene>
<evidence type="ECO:0000313" key="1">
    <source>
        <dbReference type="EMBL" id="ETL90040.1"/>
    </source>
</evidence>
<dbReference type="EMBL" id="KI680401">
    <property type="protein sequence ID" value="ETL90040.1"/>
    <property type="molecule type" value="Genomic_DNA"/>
</dbReference>
<feature type="non-terminal residue" evidence="1">
    <location>
        <position position="1"/>
    </location>
</feature>
<proteinExistence type="predicted"/>
<dbReference type="Proteomes" id="UP000054423">
    <property type="component" value="Unassembled WGS sequence"/>
</dbReference>
<protein>
    <submittedName>
        <fullName evidence="1">Uncharacterized protein</fullName>
    </submittedName>
</protein>
<organism evidence="1">
    <name type="scientific">Phytophthora nicotianae</name>
    <name type="common">Potato buckeye rot agent</name>
    <name type="synonym">Phytophthora parasitica</name>
    <dbReference type="NCBI Taxonomy" id="4792"/>
    <lineage>
        <taxon>Eukaryota</taxon>
        <taxon>Sar</taxon>
        <taxon>Stramenopiles</taxon>
        <taxon>Oomycota</taxon>
        <taxon>Peronosporomycetes</taxon>
        <taxon>Peronosporales</taxon>
        <taxon>Peronosporaceae</taxon>
        <taxon>Phytophthora</taxon>
    </lineage>
</organism>
<name>W2L0A6_PHYNI</name>
<reference evidence="1" key="1">
    <citation type="submission" date="2013-11" db="EMBL/GenBank/DDBJ databases">
        <title>The Genome Sequence of Phytophthora parasitica CHvinca01.</title>
        <authorList>
            <consortium name="The Broad Institute Genomics Platform"/>
            <person name="Russ C."/>
            <person name="Tyler B."/>
            <person name="Panabieres F."/>
            <person name="Shan W."/>
            <person name="Tripathy S."/>
            <person name="Grunwald N."/>
            <person name="Machado M."/>
            <person name="Johnson C.S."/>
            <person name="Arredondo F."/>
            <person name="Hong C."/>
            <person name="Coffey M."/>
            <person name="Young S.K."/>
            <person name="Zeng Q."/>
            <person name="Gargeya S."/>
            <person name="Fitzgerald M."/>
            <person name="Abouelleil A."/>
            <person name="Alvarado L."/>
            <person name="Chapman S.B."/>
            <person name="Gainer-Dewar J."/>
            <person name="Goldberg J."/>
            <person name="Griggs A."/>
            <person name="Gujja S."/>
            <person name="Hansen M."/>
            <person name="Howarth C."/>
            <person name="Imamovic A."/>
            <person name="Ireland A."/>
            <person name="Larimer J."/>
            <person name="McCowan C."/>
            <person name="Murphy C."/>
            <person name="Pearson M."/>
            <person name="Poon T.W."/>
            <person name="Priest M."/>
            <person name="Roberts A."/>
            <person name="Saif S."/>
            <person name="Shea T."/>
            <person name="Sykes S."/>
            <person name="Wortman J."/>
            <person name="Nusbaum C."/>
            <person name="Birren B."/>
        </authorList>
    </citation>
    <scope>NUCLEOTIDE SEQUENCE [LARGE SCALE GENOMIC DNA]</scope>
    <source>
        <strain evidence="1">CHvinca01</strain>
    </source>
</reference>
<dbReference type="AlphaFoldDB" id="W2L0A6"/>
<sequence length="80" mass="9514">QKRQRKEKQKLNRKILWLNKRAKRLFDKEMKITDMSSIENTREVPHVELMGTSAVAVMPLIEYVYTFKVPLLHNTSARET</sequence>
<accession>W2L0A6</accession>